<dbReference type="SUPFAM" id="SSF74650">
    <property type="entry name" value="Galactose mutarotase-like"/>
    <property type="match status" value="1"/>
</dbReference>
<accession>A0ABT1MIT3</accession>
<reference evidence="11 12" key="1">
    <citation type="submission" date="2022-07" db="EMBL/GenBank/DDBJ databases">
        <title>Fecal culturing of patients with breast cancer.</title>
        <authorList>
            <person name="Teng N.M.Y."/>
            <person name="Kiu R."/>
            <person name="Evans R."/>
            <person name="Baker D.J."/>
            <person name="Zenner C."/>
            <person name="Robinson S.D."/>
            <person name="Hall L.J."/>
        </authorList>
    </citation>
    <scope>NUCLEOTIDE SEQUENCE [LARGE SCALE GENOMIC DNA]</scope>
    <source>
        <strain evidence="11 12">LH1063</strain>
    </source>
</reference>
<comment type="cofactor">
    <cofactor evidence="1">
        <name>Ca(2+)</name>
        <dbReference type="ChEBI" id="CHEBI:29108"/>
    </cofactor>
</comment>
<evidence type="ECO:0000313" key="11">
    <source>
        <dbReference type="EMBL" id="MCP9612525.1"/>
    </source>
</evidence>
<dbReference type="InterPro" id="IPR024200">
    <property type="entry name" value="Chondroitinase_ABC_I"/>
</dbReference>
<dbReference type="EMBL" id="JANDHW010000010">
    <property type="protein sequence ID" value="MCP9612525.1"/>
    <property type="molecule type" value="Genomic_DNA"/>
</dbReference>
<comment type="similarity">
    <text evidence="2">Belongs to the polysaccharide lyase 8 family.</text>
</comment>
<dbReference type="GO" id="GO:0016829">
    <property type="term" value="F:lyase activity"/>
    <property type="evidence" value="ECO:0007669"/>
    <property type="project" value="UniProtKB-KW"/>
</dbReference>
<feature type="domain" description="Polysaccharide lyase family 8 central" evidence="7">
    <location>
        <begin position="596"/>
        <end position="850"/>
    </location>
</feature>
<dbReference type="InterPro" id="IPR039174">
    <property type="entry name" value="Chondroitin_ABC_lyase"/>
</dbReference>
<organism evidence="11 12">
    <name type="scientific">Coprobacter tertius</name>
    <dbReference type="NCBI Taxonomy" id="2944915"/>
    <lineage>
        <taxon>Bacteria</taxon>
        <taxon>Pseudomonadati</taxon>
        <taxon>Bacteroidota</taxon>
        <taxon>Bacteroidia</taxon>
        <taxon>Bacteroidales</taxon>
        <taxon>Barnesiellaceae</taxon>
        <taxon>Coprobacter</taxon>
    </lineage>
</organism>
<evidence type="ECO:0000259" key="9">
    <source>
        <dbReference type="Pfam" id="PF09092"/>
    </source>
</evidence>
<evidence type="ECO:0000256" key="3">
    <source>
        <dbReference type="ARBA" id="ARBA00011245"/>
    </source>
</evidence>
<dbReference type="Gene3D" id="2.60.220.10">
    <property type="entry name" value="Polysaccharide lyase family 8-like, C-terminal"/>
    <property type="match status" value="1"/>
</dbReference>
<dbReference type="InterPro" id="IPR004103">
    <property type="entry name" value="Lyase_8_C"/>
</dbReference>
<dbReference type="SUPFAM" id="SSF48230">
    <property type="entry name" value="Chondroitin AC/alginate lyase"/>
    <property type="match status" value="1"/>
</dbReference>
<dbReference type="SUPFAM" id="SSF49863">
    <property type="entry name" value="Hyaluronate lyase-like, C-terminal domain"/>
    <property type="match status" value="1"/>
</dbReference>
<feature type="domain" description="Polysaccharide lyase family 8 C-terminal" evidence="8">
    <location>
        <begin position="874"/>
        <end position="934"/>
    </location>
</feature>
<evidence type="ECO:0000256" key="6">
    <source>
        <dbReference type="SAM" id="SignalP"/>
    </source>
</evidence>
<dbReference type="InterPro" id="IPR015177">
    <property type="entry name" value="Lyase_catalyt"/>
</dbReference>
<dbReference type="Pfam" id="PF09092">
    <property type="entry name" value="Lyase_N"/>
    <property type="match status" value="1"/>
</dbReference>
<keyword evidence="5 11" id="KW-0456">Lyase</keyword>
<proteinExistence type="inferred from homology"/>
<dbReference type="Proteomes" id="UP001205603">
    <property type="component" value="Unassembled WGS sequence"/>
</dbReference>
<dbReference type="Gene3D" id="2.60.120.430">
    <property type="entry name" value="Galactose-binding lectin"/>
    <property type="match status" value="1"/>
</dbReference>
<keyword evidence="12" id="KW-1185">Reference proteome</keyword>
<dbReference type="Pfam" id="PF09093">
    <property type="entry name" value="Lyase_catalyt"/>
    <property type="match status" value="1"/>
</dbReference>
<evidence type="ECO:0000259" key="7">
    <source>
        <dbReference type="Pfam" id="PF02278"/>
    </source>
</evidence>
<dbReference type="PIRSF" id="PIRSF034515">
    <property type="entry name" value="Chondroitinase"/>
    <property type="match status" value="1"/>
</dbReference>
<dbReference type="PANTHER" id="PTHR37322">
    <property type="match status" value="1"/>
</dbReference>
<dbReference type="Gene3D" id="1.50.10.100">
    <property type="entry name" value="Chondroitin AC/alginate lyase"/>
    <property type="match status" value="1"/>
</dbReference>
<feature type="signal peptide" evidence="6">
    <location>
        <begin position="1"/>
        <end position="21"/>
    </location>
</feature>
<dbReference type="InterPro" id="IPR008979">
    <property type="entry name" value="Galactose-bd-like_sf"/>
</dbReference>
<dbReference type="InterPro" id="IPR003159">
    <property type="entry name" value="Lyase_8_central_dom"/>
</dbReference>
<dbReference type="Gene3D" id="2.70.98.10">
    <property type="match status" value="1"/>
</dbReference>
<name>A0ABT1MIT3_9BACT</name>
<comment type="subunit">
    <text evidence="3">Monomer.</text>
</comment>
<dbReference type="InterPro" id="IPR011071">
    <property type="entry name" value="Lyase_8-like_C"/>
</dbReference>
<dbReference type="InterPro" id="IPR011013">
    <property type="entry name" value="Gal_mutarotase_sf_dom"/>
</dbReference>
<evidence type="ECO:0000256" key="5">
    <source>
        <dbReference type="ARBA" id="ARBA00023239"/>
    </source>
</evidence>
<feature type="chain" id="PRO_5045878086" evidence="6">
    <location>
        <begin position="22"/>
        <end position="1024"/>
    </location>
</feature>
<dbReference type="InterPro" id="IPR015176">
    <property type="entry name" value="Lyase_N"/>
</dbReference>
<dbReference type="PANTHER" id="PTHR37322:SF3">
    <property type="entry name" value="CHONDROITIN SULFATE ABC EXOLYASE"/>
    <property type="match status" value="1"/>
</dbReference>
<evidence type="ECO:0000313" key="12">
    <source>
        <dbReference type="Proteomes" id="UP001205603"/>
    </source>
</evidence>
<keyword evidence="6" id="KW-0732">Signal</keyword>
<feature type="domain" description="Lyase N-terminal" evidence="9">
    <location>
        <begin position="30"/>
        <end position="188"/>
    </location>
</feature>
<dbReference type="InterPro" id="IPR008929">
    <property type="entry name" value="Chondroitin_lyas"/>
</dbReference>
<evidence type="ECO:0000259" key="8">
    <source>
        <dbReference type="Pfam" id="PF02884"/>
    </source>
</evidence>
<gene>
    <name evidence="11" type="ORF">NMU02_10520</name>
</gene>
<dbReference type="Pfam" id="PF02884">
    <property type="entry name" value="Lyase_8_C"/>
    <property type="match status" value="1"/>
</dbReference>
<comment type="caution">
    <text evidence="11">The sequence shown here is derived from an EMBL/GenBank/DDBJ whole genome shotgun (WGS) entry which is preliminary data.</text>
</comment>
<evidence type="ECO:0000256" key="2">
    <source>
        <dbReference type="ARBA" id="ARBA00006699"/>
    </source>
</evidence>
<evidence type="ECO:0000256" key="1">
    <source>
        <dbReference type="ARBA" id="ARBA00001913"/>
    </source>
</evidence>
<dbReference type="Pfam" id="PF02278">
    <property type="entry name" value="Lyase_8"/>
    <property type="match status" value="1"/>
</dbReference>
<dbReference type="InterPro" id="IPR014718">
    <property type="entry name" value="GH-type_carb-bd"/>
</dbReference>
<keyword evidence="4" id="KW-0106">Calcium</keyword>
<dbReference type="RefSeq" id="WP_255027844.1">
    <property type="nucleotide sequence ID" value="NZ_JANDHW010000010.1"/>
</dbReference>
<dbReference type="SUPFAM" id="SSF49785">
    <property type="entry name" value="Galactose-binding domain-like"/>
    <property type="match status" value="1"/>
</dbReference>
<feature type="domain" description="Lyase catalytic" evidence="10">
    <location>
        <begin position="220"/>
        <end position="566"/>
    </location>
</feature>
<protein>
    <submittedName>
        <fullName evidence="11">Polysaccharide lyase beta-sandwich domain-containing protein</fullName>
    </submittedName>
</protein>
<evidence type="ECO:0000259" key="10">
    <source>
        <dbReference type="Pfam" id="PF09093"/>
    </source>
</evidence>
<evidence type="ECO:0000256" key="4">
    <source>
        <dbReference type="ARBA" id="ARBA00022837"/>
    </source>
</evidence>
<sequence>MKFNCILIFLLIVLSTVESNAQIKEFTHPEILSFETSTLPAKPGKGSEITISNLHYKHLAHSLQWRWNQPNSIIEIDQPIKYLSKNPNPNETSVSTFVFWVYNPRNLPGGKIRFEFLKKGKICSYFDYGTDFSGWRGAWIAFDRDMQGKPEEGMDCLRIIAPDIENGELFFDHIILSSFQDIRHHTASFEAPYVNPSTTSHWLILLKSWQNRFDIPVKATISPEEQKSIKTVEQRLHELLLPNKKIGFDKLIKQYNAYNITQNPDGTVKGVPVFFERFGETYNHLGGINYAKIYDNPMGLRKFNTLLYNIAITYNNSDDIHEKNKLEHMYIMLIRHMLDQGFQAGSALGTLHHLGYSMRNFYPAAFLMKNVLKNAGLDIQVQQAMEWFAGTGEVKLKPRKPGMDIDAFNTSLIGRLSSILMMNDSPEKVSYLYSISRWINNGLLPSDGTEGCFKIDGTIFHHRHNYPAYAVGGLDGAVNSVWLLHKTMFSISPESHEQLKFSLLTMRKYCNLLSWPLSLSGRHPDGKGHIFPWHYGRLAIVGSPDGKYKIDPELAAAYLRLLYHKKGEYSDELSREGFKAEPAPEGNWSLNYSCLAVHRRGEWLATAMGFSRYLWSTEGYIGANCFGRYLNHGNLQILGTGNPIDIFQSGFNQKGWDWNHIPGTTAAVLPMEKLKADVRQVDSVSGYEEMLLSDESFAGSVSNGNRNGVFGMKLHENDKYNGSLHARKSYFFFDNRIIALGTGIKSVLRNAPVHTTLFQVYLADKNIPIHVNGKKITNFPYHKRLKEKSTVLCDSKNNYYFVYNADIIIHKDLQHSLDEETCLPTQNNFAMAAINHGNSPENENYRYMVLIQPNEKELSEYIRNKDSQDTMPYTVLQQNDNAHIVTDKITKTTGYVLFESGIINKADIISTNHPCLAMTKSISDNELILSVCDPDLKFYDGPADEIYDKNGKTIERSIYSRKWINNPSGISTIEVTIKGIWEISGNSEDVHIKTHQKDNTVFEISCQNGLTREVKLMRKELNDN</sequence>